<evidence type="ECO:0000259" key="1">
    <source>
        <dbReference type="SMART" id="SM01030"/>
    </source>
</evidence>
<dbReference type="AlphaFoldDB" id="A0A820QY83"/>
<dbReference type="SMART" id="SM01030">
    <property type="entry name" value="BHD_1"/>
    <property type="match status" value="1"/>
</dbReference>
<dbReference type="GO" id="GO:0003677">
    <property type="term" value="F:DNA binding"/>
    <property type="evidence" value="ECO:0007669"/>
    <property type="project" value="InterPro"/>
</dbReference>
<feature type="non-terminal residue" evidence="2">
    <location>
        <position position="50"/>
    </location>
</feature>
<dbReference type="InterPro" id="IPR018326">
    <property type="entry name" value="Rad4_beta-hairpin_dom1"/>
</dbReference>
<dbReference type="Proteomes" id="UP000663844">
    <property type="component" value="Unassembled WGS sequence"/>
</dbReference>
<accession>A0A820QY83</accession>
<comment type="caution">
    <text evidence="2">The sequence shown here is derived from an EMBL/GenBank/DDBJ whole genome shotgun (WGS) entry which is preliminary data.</text>
</comment>
<name>A0A820QY83_9BILA</name>
<proteinExistence type="predicted"/>
<dbReference type="Gene3D" id="2.20.20.110">
    <property type="entry name" value="Rad4, beta-hairpin domain BHD1"/>
    <property type="match status" value="1"/>
</dbReference>
<dbReference type="EMBL" id="CAJOAZ010029862">
    <property type="protein sequence ID" value="CAF4428746.1"/>
    <property type="molecule type" value="Genomic_DNA"/>
</dbReference>
<protein>
    <recommendedName>
        <fullName evidence="1">Rad4 beta-hairpin domain-containing protein</fullName>
    </recommendedName>
</protein>
<feature type="non-terminal residue" evidence="2">
    <location>
        <position position="1"/>
    </location>
</feature>
<organism evidence="2 3">
    <name type="scientific">Adineta steineri</name>
    <dbReference type="NCBI Taxonomy" id="433720"/>
    <lineage>
        <taxon>Eukaryota</taxon>
        <taxon>Metazoa</taxon>
        <taxon>Spiralia</taxon>
        <taxon>Gnathifera</taxon>
        <taxon>Rotifera</taxon>
        <taxon>Eurotatoria</taxon>
        <taxon>Bdelloidea</taxon>
        <taxon>Adinetida</taxon>
        <taxon>Adinetidae</taxon>
        <taxon>Adineta</taxon>
    </lineage>
</organism>
<reference evidence="2" key="1">
    <citation type="submission" date="2021-02" db="EMBL/GenBank/DDBJ databases">
        <authorList>
            <person name="Nowell W R."/>
        </authorList>
    </citation>
    <scope>NUCLEOTIDE SEQUENCE</scope>
</reference>
<gene>
    <name evidence="2" type="ORF">OXD698_LOCUS53097</name>
</gene>
<evidence type="ECO:0000313" key="3">
    <source>
        <dbReference type="Proteomes" id="UP000663844"/>
    </source>
</evidence>
<feature type="domain" description="Rad4 beta-hairpin" evidence="1">
    <location>
        <begin position="8"/>
        <end position="50"/>
    </location>
</feature>
<sequence length="50" mass="5717">MKQKDQLARQPIPQSKSELVGHPLYVLKSKLLKFEGIYPNDTPPVGWLKV</sequence>
<dbReference type="Pfam" id="PF10403">
    <property type="entry name" value="BHD_1"/>
    <property type="match status" value="1"/>
</dbReference>
<evidence type="ECO:0000313" key="2">
    <source>
        <dbReference type="EMBL" id="CAF4428746.1"/>
    </source>
</evidence>